<evidence type="ECO:0000256" key="4">
    <source>
        <dbReference type="ARBA" id="ARBA00008233"/>
    </source>
</evidence>
<evidence type="ECO:0000313" key="15">
    <source>
        <dbReference type="EMBL" id="KAJ8317486.1"/>
    </source>
</evidence>
<proteinExistence type="inferred from homology"/>
<evidence type="ECO:0000256" key="9">
    <source>
        <dbReference type="ARBA" id="ARBA00023121"/>
    </source>
</evidence>
<dbReference type="InterPro" id="IPR031981">
    <property type="entry name" value="MIEAP_C"/>
</dbReference>
<evidence type="ECO:0000256" key="13">
    <source>
        <dbReference type="SAM" id="Coils"/>
    </source>
</evidence>
<protein>
    <recommendedName>
        <fullName evidence="5">Mitochondria-eating protein</fullName>
    </recommendedName>
    <alternativeName>
        <fullName evidence="12">Spermatogenesis-associated protein 18</fullName>
    </alternativeName>
</protein>
<evidence type="ECO:0000256" key="7">
    <source>
        <dbReference type="ARBA" id="ARBA00022787"/>
    </source>
</evidence>
<evidence type="ECO:0000256" key="10">
    <source>
        <dbReference type="ARBA" id="ARBA00023128"/>
    </source>
</evidence>
<organism evidence="15 16">
    <name type="scientific">Tegillarca granosa</name>
    <name type="common">Malaysian cockle</name>
    <name type="synonym">Anadara granosa</name>
    <dbReference type="NCBI Taxonomy" id="220873"/>
    <lineage>
        <taxon>Eukaryota</taxon>
        <taxon>Metazoa</taxon>
        <taxon>Spiralia</taxon>
        <taxon>Lophotrochozoa</taxon>
        <taxon>Mollusca</taxon>
        <taxon>Bivalvia</taxon>
        <taxon>Autobranchia</taxon>
        <taxon>Pteriomorphia</taxon>
        <taxon>Arcoida</taxon>
        <taxon>Arcoidea</taxon>
        <taxon>Arcidae</taxon>
        <taxon>Tegillarca</taxon>
    </lineage>
</organism>
<dbReference type="PANTHER" id="PTHR21771">
    <property type="entry name" value="MITOCHONDRIA-EATING PROTEIN-RELATED"/>
    <property type="match status" value="1"/>
</dbReference>
<sequence length="319" mass="36356">MVKELLKYTNRRLRPSLISGPFPLNGLTNGHGTVGPHFSSSMSTLSLSNGHSDNSVAMEALEQEVQKLQLELKQSQDLVKQLKEREMQLIERLAENAQRQFSNNNSHFEDLNLGENRPTELIRYYGNLYSEGRMEALDSLDNMPMMGELSVLKEKILFSAIVLSFRATQQAVHELRGKLRHLLNIPHPDPRLSSTQDPLEQQMEKHIEHYLSRRARRFDVSHIVQEVCSQIYATLFDYPCLKDCVGLQNYIATCVRTAWGLSVQNPPYFIAYDSRTFNSSIHTRFHTSDASSDEIKSFLWPALTEGFSGECVHKGVVVT</sequence>
<evidence type="ECO:0000256" key="3">
    <source>
        <dbReference type="ARBA" id="ARBA00004496"/>
    </source>
</evidence>
<dbReference type="PANTHER" id="PTHR21771:SF1">
    <property type="entry name" value="MITOCHONDRIA-EATING PROTEIN"/>
    <property type="match status" value="1"/>
</dbReference>
<evidence type="ECO:0000256" key="5">
    <source>
        <dbReference type="ARBA" id="ARBA00019863"/>
    </source>
</evidence>
<keyword evidence="6" id="KW-0963">Cytoplasm</keyword>
<dbReference type="Proteomes" id="UP001217089">
    <property type="component" value="Unassembled WGS sequence"/>
</dbReference>
<evidence type="ECO:0000313" key="16">
    <source>
        <dbReference type="Proteomes" id="UP001217089"/>
    </source>
</evidence>
<evidence type="ECO:0000256" key="12">
    <source>
        <dbReference type="ARBA" id="ARBA00032687"/>
    </source>
</evidence>
<evidence type="ECO:0000256" key="6">
    <source>
        <dbReference type="ARBA" id="ARBA00022490"/>
    </source>
</evidence>
<dbReference type="EMBL" id="JARBDR010000246">
    <property type="protein sequence ID" value="KAJ8317486.1"/>
    <property type="molecule type" value="Genomic_DNA"/>
</dbReference>
<name>A0ABQ9FMT9_TEGGR</name>
<keyword evidence="11" id="KW-0472">Membrane</keyword>
<feature type="domain" description="Mitochondria-eating protein C-terminal" evidence="14">
    <location>
        <begin position="117"/>
        <end position="319"/>
    </location>
</feature>
<reference evidence="15 16" key="1">
    <citation type="submission" date="2022-12" db="EMBL/GenBank/DDBJ databases">
        <title>Chromosome-level genome of Tegillarca granosa.</title>
        <authorList>
            <person name="Kim J."/>
        </authorList>
    </citation>
    <scope>NUCLEOTIDE SEQUENCE [LARGE SCALE GENOMIC DNA]</scope>
    <source>
        <strain evidence="15">Teg-2019</strain>
        <tissue evidence="15">Adductor muscle</tissue>
    </source>
</reference>
<comment type="similarity">
    <text evidence="4">Belongs to the MIEAP family.</text>
</comment>
<evidence type="ECO:0000256" key="1">
    <source>
        <dbReference type="ARBA" id="ARBA00004294"/>
    </source>
</evidence>
<accession>A0ABQ9FMT9</accession>
<gene>
    <name evidence="15" type="ORF">KUTeg_005390</name>
</gene>
<keyword evidence="8 13" id="KW-0175">Coiled coil</keyword>
<evidence type="ECO:0000256" key="8">
    <source>
        <dbReference type="ARBA" id="ARBA00023054"/>
    </source>
</evidence>
<keyword evidence="9" id="KW-0446">Lipid-binding</keyword>
<feature type="coiled-coil region" evidence="13">
    <location>
        <begin position="51"/>
        <end position="100"/>
    </location>
</feature>
<evidence type="ECO:0000259" key="14">
    <source>
        <dbReference type="Pfam" id="PF16026"/>
    </source>
</evidence>
<evidence type="ECO:0000256" key="11">
    <source>
        <dbReference type="ARBA" id="ARBA00023136"/>
    </source>
</evidence>
<keyword evidence="16" id="KW-1185">Reference proteome</keyword>
<comment type="caution">
    <text evidence="15">The sequence shown here is derived from an EMBL/GenBank/DDBJ whole genome shotgun (WGS) entry which is preliminary data.</text>
</comment>
<dbReference type="Pfam" id="PF16026">
    <property type="entry name" value="MIEAP"/>
    <property type="match status" value="1"/>
</dbReference>
<evidence type="ECO:0000256" key="2">
    <source>
        <dbReference type="ARBA" id="ARBA00004305"/>
    </source>
</evidence>
<dbReference type="InterPro" id="IPR026169">
    <property type="entry name" value="MIEAP"/>
</dbReference>
<comment type="subcellular location">
    <subcellularLocation>
        <location evidence="3">Cytoplasm</location>
    </subcellularLocation>
    <subcellularLocation>
        <location evidence="2">Mitochondrion matrix</location>
    </subcellularLocation>
    <subcellularLocation>
        <location evidence="1">Mitochondrion outer membrane</location>
    </subcellularLocation>
</comment>
<keyword evidence="7" id="KW-1000">Mitochondrion outer membrane</keyword>
<keyword evidence="10" id="KW-0496">Mitochondrion</keyword>